<keyword evidence="1 2" id="KW-0175">Coiled coil</keyword>
<name>A0A2I4D146_AUSLI</name>
<dbReference type="RefSeq" id="XP_013885939.1">
    <property type="nucleotide sequence ID" value="XM_014030485.1"/>
</dbReference>
<protein>
    <submittedName>
        <fullName evidence="5">Bicaudal D-related protein 1</fullName>
    </submittedName>
</protein>
<keyword evidence="4" id="KW-1185">Reference proteome</keyword>
<evidence type="ECO:0000256" key="3">
    <source>
        <dbReference type="SAM" id="MobiDB-lite"/>
    </source>
</evidence>
<reference evidence="5" key="1">
    <citation type="submission" date="2025-08" db="UniProtKB">
        <authorList>
            <consortium name="RefSeq"/>
        </authorList>
    </citation>
    <scope>IDENTIFICATION</scope>
    <source>
        <strain evidence="5">Quisiro</strain>
        <tissue evidence="5">Liver</tissue>
    </source>
</reference>
<evidence type="ECO:0000313" key="5">
    <source>
        <dbReference type="RefSeq" id="XP_013885939.1"/>
    </source>
</evidence>
<accession>A0A2I4D146</accession>
<feature type="coiled-coil region" evidence="2">
    <location>
        <begin position="67"/>
        <end position="140"/>
    </location>
</feature>
<dbReference type="AlphaFoldDB" id="A0A2I4D146"/>
<dbReference type="KEGG" id="alim:106533991"/>
<feature type="coiled-coil region" evidence="2">
    <location>
        <begin position="375"/>
        <end position="409"/>
    </location>
</feature>
<dbReference type="OrthoDB" id="9451547at2759"/>
<dbReference type="FunCoup" id="A0A2I4D146">
    <property type="interactions" value="1"/>
</dbReference>
<dbReference type="InterPro" id="IPR051149">
    <property type="entry name" value="Spindly/BICDR_Dynein_Adapter"/>
</dbReference>
<dbReference type="STRING" id="52670.A0A2I4D146"/>
<feature type="coiled-coil region" evidence="2">
    <location>
        <begin position="181"/>
        <end position="278"/>
    </location>
</feature>
<feature type="region of interest" description="Disordered" evidence="3">
    <location>
        <begin position="471"/>
        <end position="537"/>
    </location>
</feature>
<dbReference type="PANTHER" id="PTHR32123:SF10">
    <property type="entry name" value="BICD FAMILY-LIKE CARGO ADAPTER 1-RELATED"/>
    <property type="match status" value="1"/>
</dbReference>
<dbReference type="PANTHER" id="PTHR32123">
    <property type="entry name" value="BICD FAMILY-LIKE CARGO ADAPTER"/>
    <property type="match status" value="1"/>
</dbReference>
<dbReference type="GO" id="GO:0047496">
    <property type="term" value="P:vesicle transport along microtubule"/>
    <property type="evidence" value="ECO:0007669"/>
    <property type="project" value="TreeGrafter"/>
</dbReference>
<sequence>MNRLDEWSFKSKKMDLEEDFYFDYGAEEMTDYQDPSELLAALKQKEEEVILAAQLGNALLLENRQLKEQSQKVHEQYADRLEELEQERHELRVKLEGCRSQWESQVGELEKDVRELSGQVRQLTRALGEAERDKSRVQLEHGEQTQRLREELSSAMEVERVVSTELQALKQDLRQKGSHNREQDEELISAMREQVLRLTQKEQTLEQRLEIVSQENAELRASLISLQARLDLHDQLNQQQKQQLVEALQEAEVARGRSQQLQAQVEGLQEEVTLQESRSHLDASLQSELETADLGVSKAEMAQEMGSILQLLLPLTQVLNSSERSEVVDEPEDLQAMLHQLKGVAQNLAKTSNSEEVNLGFVDRTADHCGNLSAARELRDQNLQLQQENAKLLQKLQNIQDQTDFVQQAVKDRDEAIAKKNLMEVELLRSKQDMMCLNNQLLDAIHRKLELSQELEAWQDDIQIVINQQLKSQQQSEKPPKKAASNGLSFFSRPSRQLSTWTRQPSSSSCSSDTNQDKVQSPWKDWLKLGKGAQYGK</sequence>
<gene>
    <name evidence="5" type="primary">si:ch211-235m3.5</name>
</gene>
<dbReference type="InParanoid" id="A0A2I4D146"/>
<proteinExistence type="predicted"/>
<organism evidence="4 5">
    <name type="scientific">Austrofundulus limnaeus</name>
    <name type="common">Annual killifish</name>
    <dbReference type="NCBI Taxonomy" id="52670"/>
    <lineage>
        <taxon>Eukaryota</taxon>
        <taxon>Metazoa</taxon>
        <taxon>Chordata</taxon>
        <taxon>Craniata</taxon>
        <taxon>Vertebrata</taxon>
        <taxon>Euteleostomi</taxon>
        <taxon>Actinopterygii</taxon>
        <taxon>Neopterygii</taxon>
        <taxon>Teleostei</taxon>
        <taxon>Neoteleostei</taxon>
        <taxon>Acanthomorphata</taxon>
        <taxon>Ovalentaria</taxon>
        <taxon>Atherinomorphae</taxon>
        <taxon>Cyprinodontiformes</taxon>
        <taxon>Rivulidae</taxon>
        <taxon>Austrofundulus</taxon>
    </lineage>
</organism>
<evidence type="ECO:0000256" key="1">
    <source>
        <dbReference type="ARBA" id="ARBA00023054"/>
    </source>
</evidence>
<evidence type="ECO:0000256" key="2">
    <source>
        <dbReference type="SAM" id="Coils"/>
    </source>
</evidence>
<feature type="compositionally biased region" description="Polar residues" evidence="3">
    <location>
        <begin position="486"/>
        <end position="505"/>
    </location>
</feature>
<evidence type="ECO:0000313" key="4">
    <source>
        <dbReference type="Proteomes" id="UP000192220"/>
    </source>
</evidence>
<dbReference type="GO" id="GO:0055107">
    <property type="term" value="P:Golgi to secretory granule transport"/>
    <property type="evidence" value="ECO:0007669"/>
    <property type="project" value="TreeGrafter"/>
</dbReference>
<dbReference type="Proteomes" id="UP000192220">
    <property type="component" value="Unplaced"/>
</dbReference>